<evidence type="ECO:0000256" key="1">
    <source>
        <dbReference type="PROSITE-ProRule" id="PRU00221"/>
    </source>
</evidence>
<sequence>MSWSPIPVVPIIRHPDAPASPRLQYFAGKPHALAFLADGSLVVGASRNLTLHDPEGPTPPRAALELGGAVEWMMAHPDGESVLVAVRNARDSAMLRVWPATARIVNLFTEPSFGWQFTGNLNPDGTRLIWRRNGQPPTLRTVDVATGELLTEFALPQDTNGTQTMAVRPDDAVYIKSRPSLLIHPDGRMEEATDTGFFEPFFATTGAVMSTCGRRYIRVDDKLEESGRLPESASGGTISHDRRWLTFYSLSWVQVWDALARSVVFAVNRHGVYGQHPWWRGQYAAASTTHLAAIDHRDATVAIWRIGQPDEPIARLTDYSQGAQRLMFHGDGKCTAHTCQPPNTWTSLMEFELATGAAKMAQIAHIVDMARSSDGQRTIILHEKHRADTLSVSELNPDAEEVSSVDVQRAGGTIAMSPNGAVWGVVTHAYPKDHHAGYTAQVQWRPFGAGKWSKTVKLKGIWQHIVLCDTAAAIMVGHELVVIALAKNKTLLTVTLPEEAEAIAISRDGAHVGVGCRDRQRLVHVASGTITELEHDIPGERQWPKAVAFDEHGTSLFVGFPCGAITQHRVLTGALTATLRGHHDEVCALAWHDGHLWSGSQDGTIFQWGELA</sequence>
<dbReference type="InterPro" id="IPR001680">
    <property type="entry name" value="WD40_rpt"/>
</dbReference>
<feature type="repeat" description="WD" evidence="1">
    <location>
        <begin position="579"/>
        <end position="612"/>
    </location>
</feature>
<accession>A0ABT5B963</accession>
<name>A0ABT5B963_9BACT</name>
<dbReference type="InterPro" id="IPR015943">
    <property type="entry name" value="WD40/YVTN_repeat-like_dom_sf"/>
</dbReference>
<dbReference type="PROSITE" id="PS50294">
    <property type="entry name" value="WD_REPEATS_REGION"/>
    <property type="match status" value="1"/>
</dbReference>
<evidence type="ECO:0008006" key="4">
    <source>
        <dbReference type="Google" id="ProtNLM"/>
    </source>
</evidence>
<dbReference type="Gene3D" id="2.130.10.10">
    <property type="entry name" value="YVTN repeat-like/Quinoprotein amine dehydrogenase"/>
    <property type="match status" value="2"/>
</dbReference>
<dbReference type="EMBL" id="JAQNDN010000013">
    <property type="protein sequence ID" value="MDC0670678.1"/>
    <property type="molecule type" value="Genomic_DNA"/>
</dbReference>
<reference evidence="2 3" key="1">
    <citation type="submission" date="2022-11" db="EMBL/GenBank/DDBJ databases">
        <title>Minimal conservation of predation-associated metabolite biosynthetic gene clusters underscores biosynthetic potential of Myxococcota including descriptions for ten novel species: Archangium lansinium sp. nov., Myxococcus landrumus sp. nov., Nannocystis bai.</title>
        <authorList>
            <person name="Ahearne A."/>
            <person name="Stevens C."/>
            <person name="Dowd S."/>
        </authorList>
    </citation>
    <scope>NUCLEOTIDE SEQUENCE [LARGE SCALE GENOMIC DNA]</scope>
    <source>
        <strain evidence="2 3">NCELM</strain>
    </source>
</reference>
<comment type="caution">
    <text evidence="2">The sequence shown here is derived from an EMBL/GenBank/DDBJ whole genome shotgun (WGS) entry which is preliminary data.</text>
</comment>
<dbReference type="SMART" id="SM00320">
    <property type="entry name" value="WD40"/>
    <property type="match status" value="2"/>
</dbReference>
<gene>
    <name evidence="2" type="ORF">POL58_23175</name>
</gene>
<dbReference type="Proteomes" id="UP001217838">
    <property type="component" value="Unassembled WGS sequence"/>
</dbReference>
<evidence type="ECO:0000313" key="3">
    <source>
        <dbReference type="Proteomes" id="UP001217838"/>
    </source>
</evidence>
<proteinExistence type="predicted"/>
<dbReference type="Pfam" id="PF00400">
    <property type="entry name" value="WD40"/>
    <property type="match status" value="1"/>
</dbReference>
<organism evidence="2 3">
    <name type="scientific">Nannocystis radixulma</name>
    <dbReference type="NCBI Taxonomy" id="2995305"/>
    <lineage>
        <taxon>Bacteria</taxon>
        <taxon>Pseudomonadati</taxon>
        <taxon>Myxococcota</taxon>
        <taxon>Polyangia</taxon>
        <taxon>Nannocystales</taxon>
        <taxon>Nannocystaceae</taxon>
        <taxon>Nannocystis</taxon>
    </lineage>
</organism>
<evidence type="ECO:0000313" key="2">
    <source>
        <dbReference type="EMBL" id="MDC0670678.1"/>
    </source>
</evidence>
<dbReference type="SUPFAM" id="SSF82171">
    <property type="entry name" value="DPP6 N-terminal domain-like"/>
    <property type="match status" value="1"/>
</dbReference>
<keyword evidence="1" id="KW-0853">WD repeat</keyword>
<dbReference type="SUPFAM" id="SSF50998">
    <property type="entry name" value="Quinoprotein alcohol dehydrogenase-like"/>
    <property type="match status" value="1"/>
</dbReference>
<dbReference type="PROSITE" id="PS50082">
    <property type="entry name" value="WD_REPEATS_2"/>
    <property type="match status" value="1"/>
</dbReference>
<keyword evidence="3" id="KW-1185">Reference proteome</keyword>
<protein>
    <recommendedName>
        <fullName evidence="4">WD40 repeat domain-containing protein</fullName>
    </recommendedName>
</protein>
<dbReference type="InterPro" id="IPR011047">
    <property type="entry name" value="Quinoprotein_ADH-like_sf"/>
</dbReference>
<dbReference type="RefSeq" id="WP_272000517.1">
    <property type="nucleotide sequence ID" value="NZ_JAQNDN010000013.1"/>
</dbReference>